<keyword evidence="3" id="KW-1185">Reference proteome</keyword>
<name>A0A371D117_9APHY</name>
<organism evidence="2 3">
    <name type="scientific">Lentinus brumalis</name>
    <dbReference type="NCBI Taxonomy" id="2498619"/>
    <lineage>
        <taxon>Eukaryota</taxon>
        <taxon>Fungi</taxon>
        <taxon>Dikarya</taxon>
        <taxon>Basidiomycota</taxon>
        <taxon>Agaricomycotina</taxon>
        <taxon>Agaricomycetes</taxon>
        <taxon>Polyporales</taxon>
        <taxon>Polyporaceae</taxon>
        <taxon>Lentinus</taxon>
    </lineage>
</organism>
<feature type="compositionally biased region" description="Polar residues" evidence="1">
    <location>
        <begin position="99"/>
        <end position="112"/>
    </location>
</feature>
<sequence>MASQTSPSDSEREPIFKIELTPPDDASALERRNFDLIYRFGGPLVAEELTYATSPLAPDAHPASSGAQVPSATLSPLRTSTKSAAAGRQLTPEPRGRQRGSTHTLMPTPSGSDSDDMDVSAIFRTNKPDPGPLVGNWIGLNRDPAALELLYRIAVVVQNRHFNPALDTGSNASWLRSHGAKVLGRDSMTKKWEVLPPPDSGRPTARTWTRIAPSPPQHAQLEGYDQYYTDKKIFRGAIKYGDNSAVWFGLLPDRPETCTLPTCHTFTKTGSKAEPITTDLSIAFAFAWDRTWALRIADGIFSFGLLKHFSPSVFHSDKHRDLAPEYTTASDTPPTYGNFTDVTVIEHHEFSSCSAGQSIEWRLRIMLCSLRPP</sequence>
<accession>A0A371D117</accession>
<dbReference type="EMBL" id="KZ857429">
    <property type="protein sequence ID" value="RDX46224.1"/>
    <property type="molecule type" value="Genomic_DNA"/>
</dbReference>
<evidence type="ECO:0000256" key="1">
    <source>
        <dbReference type="SAM" id="MobiDB-lite"/>
    </source>
</evidence>
<dbReference type="AlphaFoldDB" id="A0A371D117"/>
<evidence type="ECO:0000313" key="3">
    <source>
        <dbReference type="Proteomes" id="UP000256964"/>
    </source>
</evidence>
<feature type="compositionally biased region" description="Polar residues" evidence="1">
    <location>
        <begin position="65"/>
        <end position="83"/>
    </location>
</feature>
<evidence type="ECO:0000313" key="2">
    <source>
        <dbReference type="EMBL" id="RDX46224.1"/>
    </source>
</evidence>
<dbReference type="Proteomes" id="UP000256964">
    <property type="component" value="Unassembled WGS sequence"/>
</dbReference>
<protein>
    <submittedName>
        <fullName evidence="2">Uncharacterized protein</fullName>
    </submittedName>
</protein>
<feature type="region of interest" description="Disordered" evidence="1">
    <location>
        <begin position="57"/>
        <end position="118"/>
    </location>
</feature>
<proteinExistence type="predicted"/>
<feature type="region of interest" description="Disordered" evidence="1">
    <location>
        <begin position="1"/>
        <end position="26"/>
    </location>
</feature>
<reference evidence="2 3" key="1">
    <citation type="journal article" date="2018" name="Biotechnol. Biofuels">
        <title>Integrative visual omics of the white-rot fungus Polyporus brumalis exposes the biotechnological potential of its oxidative enzymes for delignifying raw plant biomass.</title>
        <authorList>
            <person name="Miyauchi S."/>
            <person name="Rancon A."/>
            <person name="Drula E."/>
            <person name="Hage H."/>
            <person name="Chaduli D."/>
            <person name="Favel A."/>
            <person name="Grisel S."/>
            <person name="Henrissat B."/>
            <person name="Herpoel-Gimbert I."/>
            <person name="Ruiz-Duenas F.J."/>
            <person name="Chevret D."/>
            <person name="Hainaut M."/>
            <person name="Lin J."/>
            <person name="Wang M."/>
            <person name="Pangilinan J."/>
            <person name="Lipzen A."/>
            <person name="Lesage-Meessen L."/>
            <person name="Navarro D."/>
            <person name="Riley R."/>
            <person name="Grigoriev I.V."/>
            <person name="Zhou S."/>
            <person name="Raouche S."/>
            <person name="Rosso M.N."/>
        </authorList>
    </citation>
    <scope>NUCLEOTIDE SEQUENCE [LARGE SCALE GENOMIC DNA]</scope>
    <source>
        <strain evidence="2 3">BRFM 1820</strain>
    </source>
</reference>
<gene>
    <name evidence="2" type="ORF">OH76DRAFT_1407134</name>
</gene>